<reference evidence="1 2" key="1">
    <citation type="submission" date="2019-06" db="EMBL/GenBank/DDBJ databases">
        <authorList>
            <person name="Palmer J.M."/>
        </authorList>
    </citation>
    <scope>NUCLEOTIDE SEQUENCE [LARGE SCALE GENOMIC DNA]</scope>
    <source>
        <strain evidence="1 2">TWF703</strain>
    </source>
</reference>
<organism evidence="1 2">
    <name type="scientific">Orbilia oligospora</name>
    <name type="common">Nematode-trapping fungus</name>
    <name type="synonym">Arthrobotrys oligospora</name>
    <dbReference type="NCBI Taxonomy" id="2813651"/>
    <lineage>
        <taxon>Eukaryota</taxon>
        <taxon>Fungi</taxon>
        <taxon>Dikarya</taxon>
        <taxon>Ascomycota</taxon>
        <taxon>Pezizomycotina</taxon>
        <taxon>Orbiliomycetes</taxon>
        <taxon>Orbiliales</taxon>
        <taxon>Orbiliaceae</taxon>
        <taxon>Orbilia</taxon>
    </lineage>
</organism>
<proteinExistence type="predicted"/>
<evidence type="ECO:0000313" key="2">
    <source>
        <dbReference type="Proteomes" id="UP000480548"/>
    </source>
</evidence>
<gene>
    <name evidence="1" type="ORF">TWF703_009249</name>
</gene>
<accession>A0A7C8NGZ7</accession>
<protein>
    <submittedName>
        <fullName evidence="1">Uncharacterized protein</fullName>
    </submittedName>
</protein>
<dbReference type="EMBL" id="WIQZ01000068">
    <property type="protein sequence ID" value="KAF3128668.1"/>
    <property type="molecule type" value="Genomic_DNA"/>
</dbReference>
<sequence length="230" mass="25234">MVFDGPYPTYSGSMERVINDALSSPSHEDVDDILSTSTSIHRTSFKFPRYVRTWLFSRPILRRLRSFGIQQENGSVDSSSSISIRSVAGDDILDRLPEGGASIGKLVQSIQNMDKCRTPLEASDTATETTCVSPCGSLMSSPGGESVQNIQMTSEMFPSGVRGLSVGMETYLRTGEREKKRMILKKRYLEIHDGIWDSAGGTFIPNAWPLPGSGYKTAISRPKVSRKGKG</sequence>
<dbReference type="AlphaFoldDB" id="A0A7C8NGZ7"/>
<comment type="caution">
    <text evidence="1">The sequence shown here is derived from an EMBL/GenBank/DDBJ whole genome shotgun (WGS) entry which is preliminary data.</text>
</comment>
<dbReference type="Proteomes" id="UP000480548">
    <property type="component" value="Unassembled WGS sequence"/>
</dbReference>
<name>A0A7C8NGZ7_ORBOL</name>
<evidence type="ECO:0000313" key="1">
    <source>
        <dbReference type="EMBL" id="KAF3128668.1"/>
    </source>
</evidence>